<reference evidence="2" key="1">
    <citation type="submission" date="2021-12" db="EMBL/GenBank/DDBJ databases">
        <title>Convergent genome expansion in fungi linked to evolution of root-endophyte symbiosis.</title>
        <authorList>
            <consortium name="DOE Joint Genome Institute"/>
            <person name="Ke Y.-H."/>
            <person name="Bonito G."/>
            <person name="Liao H.-L."/>
            <person name="Looney B."/>
            <person name="Rojas-Flechas A."/>
            <person name="Nash J."/>
            <person name="Hameed K."/>
            <person name="Schadt C."/>
            <person name="Martin F."/>
            <person name="Crous P.W."/>
            <person name="Miettinen O."/>
            <person name="Magnuson J.K."/>
            <person name="Labbe J."/>
            <person name="Jacobson D."/>
            <person name="Doktycz M.J."/>
            <person name="Veneault-Fourrey C."/>
            <person name="Kuo A."/>
            <person name="Mondo S."/>
            <person name="Calhoun S."/>
            <person name="Riley R."/>
            <person name="Ohm R."/>
            <person name="LaButti K."/>
            <person name="Andreopoulos B."/>
            <person name="Pangilinan J."/>
            <person name="Nolan M."/>
            <person name="Tritt A."/>
            <person name="Clum A."/>
            <person name="Lipzen A."/>
            <person name="Daum C."/>
            <person name="Barry K."/>
            <person name="Grigoriev I.V."/>
            <person name="Vilgalys R."/>
        </authorList>
    </citation>
    <scope>NUCLEOTIDE SEQUENCE</scope>
    <source>
        <strain evidence="2">PMI_201</strain>
    </source>
</reference>
<evidence type="ECO:0000259" key="1">
    <source>
        <dbReference type="Pfam" id="PF05368"/>
    </source>
</evidence>
<dbReference type="InterPro" id="IPR052718">
    <property type="entry name" value="NmrA-type_oxidoreductase"/>
</dbReference>
<dbReference type="InterPro" id="IPR036291">
    <property type="entry name" value="NAD(P)-bd_dom_sf"/>
</dbReference>
<dbReference type="Gene3D" id="3.40.50.720">
    <property type="entry name" value="NAD(P)-binding Rossmann-like Domain"/>
    <property type="match status" value="1"/>
</dbReference>
<protein>
    <recommendedName>
        <fullName evidence="1">NmrA-like domain-containing protein</fullName>
    </recommendedName>
</protein>
<dbReference type="Proteomes" id="UP001201262">
    <property type="component" value="Unassembled WGS sequence"/>
</dbReference>
<feature type="domain" description="NmrA-like" evidence="1">
    <location>
        <begin position="6"/>
        <end position="263"/>
    </location>
</feature>
<dbReference type="Gene3D" id="3.90.25.10">
    <property type="entry name" value="UDP-galactose 4-epimerase, domain 1"/>
    <property type="match status" value="1"/>
</dbReference>
<comment type="caution">
    <text evidence="2">The sequence shown here is derived from an EMBL/GenBank/DDBJ whole genome shotgun (WGS) entry which is preliminary data.</text>
</comment>
<gene>
    <name evidence="2" type="ORF">BGW36DRAFT_293482</name>
</gene>
<keyword evidence="3" id="KW-1185">Reference proteome</keyword>
<evidence type="ECO:0000313" key="3">
    <source>
        <dbReference type="Proteomes" id="UP001201262"/>
    </source>
</evidence>
<organism evidence="2 3">
    <name type="scientific">Talaromyces proteolyticus</name>
    <dbReference type="NCBI Taxonomy" id="1131652"/>
    <lineage>
        <taxon>Eukaryota</taxon>
        <taxon>Fungi</taxon>
        <taxon>Dikarya</taxon>
        <taxon>Ascomycota</taxon>
        <taxon>Pezizomycotina</taxon>
        <taxon>Eurotiomycetes</taxon>
        <taxon>Eurotiomycetidae</taxon>
        <taxon>Eurotiales</taxon>
        <taxon>Trichocomaceae</taxon>
        <taxon>Talaromyces</taxon>
        <taxon>Talaromyces sect. Bacilispori</taxon>
    </lineage>
</organism>
<accession>A0AAD4KSC9</accession>
<dbReference type="SUPFAM" id="SSF51735">
    <property type="entry name" value="NAD(P)-binding Rossmann-fold domains"/>
    <property type="match status" value="1"/>
</dbReference>
<dbReference type="PANTHER" id="PTHR47129:SF1">
    <property type="entry name" value="NMRA-LIKE DOMAIN-CONTAINING PROTEIN"/>
    <property type="match status" value="1"/>
</dbReference>
<dbReference type="InterPro" id="IPR008030">
    <property type="entry name" value="NmrA-like"/>
</dbReference>
<dbReference type="AlphaFoldDB" id="A0AAD4KSC9"/>
<proteinExistence type="predicted"/>
<dbReference type="EMBL" id="JAJTJA010000005">
    <property type="protein sequence ID" value="KAH8698327.1"/>
    <property type="molecule type" value="Genomic_DNA"/>
</dbReference>
<dbReference type="RefSeq" id="XP_046072791.1">
    <property type="nucleotide sequence ID" value="XM_046211003.1"/>
</dbReference>
<dbReference type="GeneID" id="70241290"/>
<evidence type="ECO:0000313" key="2">
    <source>
        <dbReference type="EMBL" id="KAH8698327.1"/>
    </source>
</evidence>
<dbReference type="PANTHER" id="PTHR47129">
    <property type="entry name" value="QUINONE OXIDOREDUCTASE 2"/>
    <property type="match status" value="1"/>
</dbReference>
<sequence length="337" mass="37343">MRVLNIGVFPASGPLAGSIIEYLTRIITPSQLTLCVQSPEALCKAKARGATIREADYNNKGTLDRAFDGLDVLNLLSYRSLDNEHRIKVHRDAIDAARRIGVGHILYTSLAFGGGGLDLSAADIMQAHLATETYLAETQADDKSFTYTIARAGIFSRTFPLYTGLFNPKASPTSEDAKSVISIPHDGSGPGIAWAKQEEIGEAIARLLIRYVRGPQAYPYENKKIVLSGPRALSLRETANVLGRAVNRRLRVRQVALEEYLEQPRVRQFDSYDSDPKALARSWATVFEAIRRGECAVTTTSLENLLGREPEEFETTINRMVKVGIREDFESDRIELQ</sequence>
<dbReference type="Pfam" id="PF05368">
    <property type="entry name" value="NmrA"/>
    <property type="match status" value="1"/>
</dbReference>
<name>A0AAD4KSC9_9EURO</name>